<protein>
    <submittedName>
        <fullName evidence="1">Uncharacterized protein</fullName>
    </submittedName>
</protein>
<evidence type="ECO:0000313" key="2">
    <source>
        <dbReference type="Proteomes" id="UP000467193"/>
    </source>
</evidence>
<dbReference type="AlphaFoldDB" id="A0A7I7QPM4"/>
<accession>A0A7I7QPM4</accession>
<dbReference type="KEGG" id="msei:MSEDJ_22680"/>
<dbReference type="RefSeq" id="WP_163796944.1">
    <property type="nucleotide sequence ID" value="NZ_AP022588.1"/>
</dbReference>
<dbReference type="Proteomes" id="UP000467193">
    <property type="component" value="Chromosome"/>
</dbReference>
<reference evidence="1 2" key="1">
    <citation type="journal article" date="2019" name="Emerg. Microbes Infect.">
        <title>Comprehensive subspecies identification of 175 nontuberculous mycobacteria species based on 7547 genomic profiles.</title>
        <authorList>
            <person name="Matsumoto Y."/>
            <person name="Kinjo T."/>
            <person name="Motooka D."/>
            <person name="Nabeya D."/>
            <person name="Jung N."/>
            <person name="Uechi K."/>
            <person name="Horii T."/>
            <person name="Iida T."/>
            <person name="Fujita J."/>
            <person name="Nakamura S."/>
        </authorList>
    </citation>
    <scope>NUCLEOTIDE SEQUENCE [LARGE SCALE GENOMIC DNA]</scope>
    <source>
        <strain evidence="1 2">JCM 17899</strain>
    </source>
</reference>
<dbReference type="EMBL" id="AP022588">
    <property type="protein sequence ID" value="BBY28172.1"/>
    <property type="molecule type" value="Genomic_DNA"/>
</dbReference>
<sequence length="123" mass="13199">MIDYAAFSGLSGVYLEDSFVLSIAQDGSSLTFALDAVLTPDHPAYHPPRVGEHHCYEPGTLTFPAASRIDWLRRSTTSSTDAAGETDLGSVDVLRRDGESIVVEGDWGEVHVVGSEPRFSSDG</sequence>
<proteinExistence type="predicted"/>
<name>A0A7I7QPM4_9MYCO</name>
<evidence type="ECO:0000313" key="1">
    <source>
        <dbReference type="EMBL" id="BBY28172.1"/>
    </source>
</evidence>
<gene>
    <name evidence="1" type="ORF">MSEDJ_22680</name>
</gene>
<keyword evidence="2" id="KW-1185">Reference proteome</keyword>
<organism evidence="1 2">
    <name type="scientific">Mycolicibacterium sediminis</name>
    <dbReference type="NCBI Taxonomy" id="1286180"/>
    <lineage>
        <taxon>Bacteria</taxon>
        <taxon>Bacillati</taxon>
        <taxon>Actinomycetota</taxon>
        <taxon>Actinomycetes</taxon>
        <taxon>Mycobacteriales</taxon>
        <taxon>Mycobacteriaceae</taxon>
        <taxon>Mycolicibacterium</taxon>
    </lineage>
</organism>